<dbReference type="PANTHER" id="PTHR12982:SF0">
    <property type="entry name" value="PHOSPHATIDYLINOSITOL N-ACETYLGLUCOSAMINYLTRANSFERASE SUBUNIT C"/>
    <property type="match status" value="1"/>
</dbReference>
<comment type="caution">
    <text evidence="10">The sequence shown here is derived from an EMBL/GenBank/DDBJ whole genome shotgun (WGS) entry which is preliminary data.</text>
</comment>
<comment type="subcellular location">
    <subcellularLocation>
        <location evidence="1">Membrane</location>
        <topology evidence="1">Multi-pass membrane protein</topology>
    </subcellularLocation>
</comment>
<evidence type="ECO:0000256" key="3">
    <source>
        <dbReference type="ARBA" id="ARBA00008321"/>
    </source>
</evidence>
<comment type="similarity">
    <text evidence="3">Belongs to the PIGC family.</text>
</comment>
<keyword evidence="10" id="KW-0808">Transferase</keyword>
<evidence type="ECO:0000256" key="4">
    <source>
        <dbReference type="ARBA" id="ARBA00022502"/>
    </source>
</evidence>
<gene>
    <name evidence="10" type="ORF">A7U60_g8621</name>
</gene>
<feature type="transmembrane region" description="Helical" evidence="9">
    <location>
        <begin position="164"/>
        <end position="183"/>
    </location>
</feature>
<accession>A0A9Q5MYN4</accession>
<keyword evidence="6 9" id="KW-1133">Transmembrane helix</keyword>
<protein>
    <submittedName>
        <fullName evidence="10">Phosphatidylinositol N-acetylglucosaminyltransferase</fullName>
    </submittedName>
</protein>
<organism evidence="10 11">
    <name type="scientific">Sanghuangporus baumii</name>
    <name type="common">Phellinus baumii</name>
    <dbReference type="NCBI Taxonomy" id="108892"/>
    <lineage>
        <taxon>Eukaryota</taxon>
        <taxon>Fungi</taxon>
        <taxon>Dikarya</taxon>
        <taxon>Basidiomycota</taxon>
        <taxon>Agaricomycotina</taxon>
        <taxon>Agaricomycetes</taxon>
        <taxon>Hymenochaetales</taxon>
        <taxon>Hymenochaetaceae</taxon>
        <taxon>Sanghuangporus</taxon>
    </lineage>
</organism>
<dbReference type="EMBL" id="LNZH02000215">
    <property type="protein sequence ID" value="OCB84632.1"/>
    <property type="molecule type" value="Genomic_DNA"/>
</dbReference>
<evidence type="ECO:0000256" key="5">
    <source>
        <dbReference type="ARBA" id="ARBA00022692"/>
    </source>
</evidence>
<proteinExistence type="inferred from homology"/>
<feature type="transmembrane region" description="Helical" evidence="9">
    <location>
        <begin position="284"/>
        <end position="301"/>
    </location>
</feature>
<dbReference type="GO" id="GO:0000506">
    <property type="term" value="C:glycosylphosphatidylinositol-N-acetylglucosaminyltransferase (GPI-GnT) complex"/>
    <property type="evidence" value="ECO:0007669"/>
    <property type="project" value="TreeGrafter"/>
</dbReference>
<sequence>MGNLCSKPGTLSGGHTVLGGGQTVAPSSPRNESPEERRAQLAEAARQRMENDKNRLINKNNPNAGRLASQVNKPVKHVPQQKEPEPLRWMSTEWEKVLWKKQPYPDNYIPDSFLSSLRRNANFRPYTYWPLVLAACTISQHISSIFIFLVTFVRLYDESWDPRILVWICVGMFLLGLILWELLERCVFGYRIDKEQRAKTFKSSILVFLALLALSPVLRTLSASTSSDSIWALTACLFMLNILLADYGPSRSGRLGRERLTSVLSINAAMSASVVLASRLRDDISVFALMLFSIQVFALLPMLRTRLLMMPSFLRALLTVSFAGVSIHLTSGLSQLVTGIQAVILGFITFGAPWVLVWAQKFKNEIRGPWDVAIPQVR</sequence>
<dbReference type="Proteomes" id="UP000757232">
    <property type="component" value="Unassembled WGS sequence"/>
</dbReference>
<dbReference type="AlphaFoldDB" id="A0A9Q5MYN4"/>
<dbReference type="InterPro" id="IPR009450">
    <property type="entry name" value="Plno_GlcNAc_GPI2"/>
</dbReference>
<evidence type="ECO:0000256" key="7">
    <source>
        <dbReference type="ARBA" id="ARBA00023136"/>
    </source>
</evidence>
<feature type="transmembrane region" description="Helical" evidence="9">
    <location>
        <begin position="204"/>
        <end position="223"/>
    </location>
</feature>
<feature type="transmembrane region" description="Helical" evidence="9">
    <location>
        <begin position="229"/>
        <end position="248"/>
    </location>
</feature>
<keyword evidence="11" id="KW-1185">Reference proteome</keyword>
<dbReference type="GO" id="GO:0016757">
    <property type="term" value="F:glycosyltransferase activity"/>
    <property type="evidence" value="ECO:0007669"/>
    <property type="project" value="UniProtKB-KW"/>
</dbReference>
<feature type="transmembrane region" description="Helical" evidence="9">
    <location>
        <begin position="128"/>
        <end position="152"/>
    </location>
</feature>
<keyword evidence="5 9" id="KW-0812">Transmembrane</keyword>
<dbReference type="PANTHER" id="PTHR12982">
    <property type="entry name" value="PHOSPHATIDYLINOSITOL GLYCAN, CLASS C"/>
    <property type="match status" value="1"/>
</dbReference>
<dbReference type="Pfam" id="PF06432">
    <property type="entry name" value="GPI2"/>
    <property type="match status" value="1"/>
</dbReference>
<reference evidence="10" key="1">
    <citation type="submission" date="2016-06" db="EMBL/GenBank/DDBJ databases">
        <title>Draft Genome sequence of the fungus Inonotus baumii.</title>
        <authorList>
            <person name="Zhu H."/>
            <person name="Lin W."/>
        </authorList>
    </citation>
    <scope>NUCLEOTIDE SEQUENCE</scope>
    <source>
        <strain evidence="10">821</strain>
    </source>
</reference>
<evidence type="ECO:0000256" key="2">
    <source>
        <dbReference type="ARBA" id="ARBA00004687"/>
    </source>
</evidence>
<feature type="transmembrane region" description="Helical" evidence="9">
    <location>
        <begin position="339"/>
        <end position="359"/>
    </location>
</feature>
<evidence type="ECO:0000256" key="1">
    <source>
        <dbReference type="ARBA" id="ARBA00004141"/>
    </source>
</evidence>
<feature type="compositionally biased region" description="Basic and acidic residues" evidence="8">
    <location>
        <begin position="32"/>
        <end position="55"/>
    </location>
</feature>
<evidence type="ECO:0000256" key="8">
    <source>
        <dbReference type="SAM" id="MobiDB-lite"/>
    </source>
</evidence>
<name>A0A9Q5MYN4_SANBA</name>
<feature type="region of interest" description="Disordered" evidence="8">
    <location>
        <begin position="1"/>
        <end position="83"/>
    </location>
</feature>
<dbReference type="OrthoDB" id="196709at2759"/>
<evidence type="ECO:0000313" key="10">
    <source>
        <dbReference type="EMBL" id="OCB84632.1"/>
    </source>
</evidence>
<keyword evidence="10" id="KW-0328">Glycosyltransferase</keyword>
<dbReference type="GO" id="GO:0006506">
    <property type="term" value="P:GPI anchor biosynthetic process"/>
    <property type="evidence" value="ECO:0007669"/>
    <property type="project" value="UniProtKB-KW"/>
</dbReference>
<keyword evidence="4" id="KW-0337">GPI-anchor biosynthesis</keyword>
<evidence type="ECO:0000256" key="6">
    <source>
        <dbReference type="ARBA" id="ARBA00022989"/>
    </source>
</evidence>
<evidence type="ECO:0000313" key="11">
    <source>
        <dbReference type="Proteomes" id="UP000757232"/>
    </source>
</evidence>
<keyword evidence="7 9" id="KW-0472">Membrane</keyword>
<comment type="pathway">
    <text evidence="2">Glycolipid biosynthesis; glycosylphosphatidylinositol-anchor biosynthesis.</text>
</comment>
<evidence type="ECO:0000256" key="9">
    <source>
        <dbReference type="SAM" id="Phobius"/>
    </source>
</evidence>